<accession>A0ABX1FX93</accession>
<keyword evidence="1" id="KW-1133">Transmembrane helix</keyword>
<keyword evidence="1" id="KW-0472">Membrane</keyword>
<evidence type="ECO:0000313" key="3">
    <source>
        <dbReference type="Proteomes" id="UP001515943"/>
    </source>
</evidence>
<protein>
    <submittedName>
        <fullName evidence="2">ABC transporter permease</fullName>
    </submittedName>
</protein>
<comment type="caution">
    <text evidence="2">The sequence shown here is derived from an EMBL/GenBank/DDBJ whole genome shotgun (WGS) entry which is preliminary data.</text>
</comment>
<organism evidence="2 3">
    <name type="scientific">Lentzea indica</name>
    <dbReference type="NCBI Taxonomy" id="2604800"/>
    <lineage>
        <taxon>Bacteria</taxon>
        <taxon>Bacillati</taxon>
        <taxon>Actinomycetota</taxon>
        <taxon>Actinomycetes</taxon>
        <taxon>Pseudonocardiales</taxon>
        <taxon>Pseudonocardiaceae</taxon>
        <taxon>Lentzea</taxon>
    </lineage>
</organism>
<proteinExistence type="predicted"/>
<feature type="transmembrane region" description="Helical" evidence="1">
    <location>
        <begin position="26"/>
        <end position="46"/>
    </location>
</feature>
<dbReference type="Proteomes" id="UP001515943">
    <property type="component" value="Unassembled WGS sequence"/>
</dbReference>
<name>A0ABX1FX93_9PSEU</name>
<dbReference type="EMBL" id="VSRL01000371">
    <property type="protein sequence ID" value="NKE63540.1"/>
    <property type="molecule type" value="Genomic_DNA"/>
</dbReference>
<keyword evidence="3" id="KW-1185">Reference proteome</keyword>
<evidence type="ECO:0000256" key="1">
    <source>
        <dbReference type="SAM" id="Phobius"/>
    </source>
</evidence>
<gene>
    <name evidence="2" type="ORF">FXN61_45210</name>
</gene>
<keyword evidence="1" id="KW-0812">Transmembrane</keyword>
<reference evidence="2 3" key="1">
    <citation type="submission" date="2019-08" db="EMBL/GenBank/DDBJ databases">
        <title>Lentzea from Indian Himalayas.</title>
        <authorList>
            <person name="Mandal S."/>
            <person name="Mallick Gupta A."/>
            <person name="Maiti P.K."/>
            <person name="Sarkar J."/>
            <person name="Mandal S."/>
        </authorList>
    </citation>
    <scope>NUCLEOTIDE SEQUENCE [LARGE SCALE GENOMIC DNA]</scope>
    <source>
        <strain evidence="2 3">PSKA42</strain>
    </source>
</reference>
<feature type="non-terminal residue" evidence="2">
    <location>
        <position position="221"/>
    </location>
</feature>
<evidence type="ECO:0000313" key="2">
    <source>
        <dbReference type="EMBL" id="NKE63540.1"/>
    </source>
</evidence>
<feature type="transmembrane region" description="Helical" evidence="1">
    <location>
        <begin position="187"/>
        <end position="215"/>
    </location>
</feature>
<sequence>MNRVISDLALGVRLAVGGSRKSWMRLALQGVGIGLGVALLLFAASLPNVMDARHDRQEARNPVSQGTGPAPLLMEEQYHPFRSDHVIGSYLKALRPDAPVPPGIDRVPGDGEIFVSPAVADLLAAPGGELLKPRFPQKIVGTISQAGLLNPGELRFYAGDSAIEESPGTNTVYGWGVVNGGGGLDPLLWALSLVGVVVLLFPVLVFVGVATRLAAAQRDRR</sequence>